<dbReference type="SUPFAM" id="SSF89796">
    <property type="entry name" value="CoA-transferase family III (CaiB/BaiF)"/>
    <property type="match status" value="1"/>
</dbReference>
<dbReference type="InterPro" id="IPR023606">
    <property type="entry name" value="CoA-Trfase_III_dom_1_sf"/>
</dbReference>
<organism evidence="1">
    <name type="scientific">marine metagenome</name>
    <dbReference type="NCBI Taxonomy" id="408172"/>
    <lineage>
        <taxon>unclassified sequences</taxon>
        <taxon>metagenomes</taxon>
        <taxon>ecological metagenomes</taxon>
    </lineage>
</organism>
<reference evidence="1" key="1">
    <citation type="submission" date="2018-05" db="EMBL/GenBank/DDBJ databases">
        <authorList>
            <person name="Lanie J.A."/>
            <person name="Ng W.-L."/>
            <person name="Kazmierczak K.M."/>
            <person name="Andrzejewski T.M."/>
            <person name="Davidsen T.M."/>
            <person name="Wayne K.J."/>
            <person name="Tettelin H."/>
            <person name="Glass J.I."/>
            <person name="Rusch D."/>
            <person name="Podicherti R."/>
            <person name="Tsui H.-C.T."/>
            <person name="Winkler M.E."/>
        </authorList>
    </citation>
    <scope>NUCLEOTIDE SEQUENCE</scope>
</reference>
<sequence length="41" mass="4075">MPGPMGGVKVVELGIWVAGPAAAGILAEWGADVTKIEPTKG</sequence>
<evidence type="ECO:0000313" key="1">
    <source>
        <dbReference type="EMBL" id="SVC41860.1"/>
    </source>
</evidence>
<gene>
    <name evidence="1" type="ORF">METZ01_LOCUS294714</name>
</gene>
<dbReference type="GO" id="GO:0003824">
    <property type="term" value="F:catalytic activity"/>
    <property type="evidence" value="ECO:0007669"/>
    <property type="project" value="InterPro"/>
</dbReference>
<dbReference type="Pfam" id="PF02515">
    <property type="entry name" value="CoA_transf_3"/>
    <property type="match status" value="1"/>
</dbReference>
<name>A0A382LZ48_9ZZZZ</name>
<protein>
    <recommendedName>
        <fullName evidence="2">CoA transferase</fullName>
    </recommendedName>
</protein>
<dbReference type="EMBL" id="UINC01090164">
    <property type="protein sequence ID" value="SVC41860.1"/>
    <property type="molecule type" value="Genomic_DNA"/>
</dbReference>
<proteinExistence type="predicted"/>
<feature type="non-terminal residue" evidence="1">
    <location>
        <position position="41"/>
    </location>
</feature>
<evidence type="ECO:0008006" key="2">
    <source>
        <dbReference type="Google" id="ProtNLM"/>
    </source>
</evidence>
<dbReference type="Gene3D" id="3.40.50.10540">
    <property type="entry name" value="Crotonobetainyl-coa:carnitine coa-transferase, domain 1"/>
    <property type="match status" value="1"/>
</dbReference>
<dbReference type="InterPro" id="IPR003673">
    <property type="entry name" value="CoA-Trfase_fam_III"/>
</dbReference>
<accession>A0A382LZ48</accession>
<dbReference type="AlphaFoldDB" id="A0A382LZ48"/>